<protein>
    <submittedName>
        <fullName evidence="1">Uncharacterized protein</fullName>
    </submittedName>
</protein>
<name>A0A3M8Q650_9GAMM</name>
<dbReference type="OrthoDB" id="6104738at2"/>
<keyword evidence="2" id="KW-1185">Reference proteome</keyword>
<reference evidence="1 2" key="1">
    <citation type="journal article" date="2012" name="Int. J. Syst. Evol. Microbiol.">
        <title>Marinomonas hwangdonensis sp. nov., isolated from seawater.</title>
        <authorList>
            <person name="Jung Y.T."/>
            <person name="Oh T.K."/>
            <person name="Yoon J.H."/>
        </authorList>
    </citation>
    <scope>NUCLEOTIDE SEQUENCE [LARGE SCALE GENOMIC DNA]</scope>
    <source>
        <strain evidence="1 2">HDW-15</strain>
    </source>
</reference>
<comment type="caution">
    <text evidence="1">The sequence shown here is derived from an EMBL/GenBank/DDBJ whole genome shotgun (WGS) entry which is preliminary data.</text>
</comment>
<dbReference type="EMBL" id="RIZG01000005">
    <property type="protein sequence ID" value="RNF50584.1"/>
    <property type="molecule type" value="Genomic_DNA"/>
</dbReference>
<accession>A0A3M8Q650</accession>
<organism evidence="1 2">
    <name type="scientific">Marinomonas hwangdonensis</name>
    <dbReference type="NCBI Taxonomy" id="1053647"/>
    <lineage>
        <taxon>Bacteria</taxon>
        <taxon>Pseudomonadati</taxon>
        <taxon>Pseudomonadota</taxon>
        <taxon>Gammaproteobacteria</taxon>
        <taxon>Oceanospirillales</taxon>
        <taxon>Oceanospirillaceae</taxon>
        <taxon>Marinomonas</taxon>
    </lineage>
</organism>
<evidence type="ECO:0000313" key="1">
    <source>
        <dbReference type="EMBL" id="RNF50584.1"/>
    </source>
</evidence>
<evidence type="ECO:0000313" key="2">
    <source>
        <dbReference type="Proteomes" id="UP000280507"/>
    </source>
</evidence>
<dbReference type="AlphaFoldDB" id="A0A3M8Q650"/>
<dbReference type="Proteomes" id="UP000280507">
    <property type="component" value="Unassembled WGS sequence"/>
</dbReference>
<dbReference type="RefSeq" id="WP_123095869.1">
    <property type="nucleotide sequence ID" value="NZ_RIZG01000005.1"/>
</dbReference>
<proteinExistence type="predicted"/>
<sequence>MPLSKYIKNNVFLSSDIKASLVCLLLGLQVAVWYPVLSRSLSDVNTHSLIESQIDTAWQQTQHQAQRIKQLVFSDMPWVQHKVIATLKGLPTQWQVEGTASILEWQHFQETVEEKSALTLRSAVWKRQTNGQWYGRLEMSMAQPVNNRTYQNWLPVRLRTDRFHPNDWQILSTMRNDAHASALISYQNNPQWVTAGIWLPEAGVTVQSVSLQSITLVAIDGVPQTIVTATTGGQGD</sequence>
<gene>
    <name evidence="1" type="ORF">EBI00_10480</name>
</gene>